<name>A0ABU1RTQ5_9GAMM</name>
<dbReference type="PANTHER" id="PTHR30246:SF1">
    <property type="entry name" value="2-DEHYDRO-3-DEOXY-6-PHOSPHOGALACTONATE ALDOLASE-RELATED"/>
    <property type="match status" value="1"/>
</dbReference>
<accession>A0ABU1RTQ5</accession>
<evidence type="ECO:0000256" key="4">
    <source>
        <dbReference type="ARBA" id="ARBA00023239"/>
    </source>
</evidence>
<keyword evidence="5" id="KW-0119">Carbohydrate metabolism</keyword>
<comment type="similarity">
    <text evidence="2">Belongs to the KHG/KDPG aldolase family.</text>
</comment>
<dbReference type="SUPFAM" id="SSF51569">
    <property type="entry name" value="Aldolase"/>
    <property type="match status" value="1"/>
</dbReference>
<sequence length="217" mass="22818">MKTASDRDMSAETATSPFRLPLIAILRGIRADEALAHVQALVEEGYDAIEIPLNSPGWVNSIGAAARDFGDRVWIGGGTVLRTQNVDTLAALGASFIVTPNTDPAVIRHAVDRGLQVCAGFATPSEAFAALDAGAQMLKLFPASTYGTQHVRALRAVLPPIPLFVVGGITPLTLADYLSAGCTGAGIGSDLYKPGQAVERTRQSARAFKQAYLESKP</sequence>
<evidence type="ECO:0000256" key="3">
    <source>
        <dbReference type="ARBA" id="ARBA00011233"/>
    </source>
</evidence>
<proteinExistence type="inferred from homology"/>
<gene>
    <name evidence="6" type="ORF">J2W94_002440</name>
</gene>
<reference evidence="6 7" key="1">
    <citation type="submission" date="2023-07" db="EMBL/GenBank/DDBJ databases">
        <title>Sorghum-associated microbial communities from plants grown in Nebraska, USA.</title>
        <authorList>
            <person name="Schachtman D."/>
        </authorList>
    </citation>
    <scope>NUCLEOTIDE SEQUENCE [LARGE SCALE GENOMIC DNA]</scope>
    <source>
        <strain evidence="6 7">BE107</strain>
    </source>
</reference>
<dbReference type="PANTHER" id="PTHR30246">
    <property type="entry name" value="2-KETO-3-DEOXY-6-PHOSPHOGLUCONATE ALDOLASE"/>
    <property type="match status" value="1"/>
</dbReference>
<dbReference type="Pfam" id="PF01081">
    <property type="entry name" value="Aldolase"/>
    <property type="match status" value="1"/>
</dbReference>
<dbReference type="EC" id="4.1.2.21" evidence="6"/>
<evidence type="ECO:0000256" key="2">
    <source>
        <dbReference type="ARBA" id="ARBA00006906"/>
    </source>
</evidence>
<protein>
    <submittedName>
        <fullName evidence="6">2-dehydro-3-deoxyphosphogalactonate aldolase</fullName>
        <ecNumber evidence="6">4.1.2.21</ecNumber>
    </submittedName>
</protein>
<dbReference type="Proteomes" id="UP001254759">
    <property type="component" value="Unassembled WGS sequence"/>
</dbReference>
<comment type="pathway">
    <text evidence="1">Carbohydrate acid metabolism.</text>
</comment>
<comment type="subunit">
    <text evidence="3">Homotrimer.</text>
</comment>
<dbReference type="Gene3D" id="3.20.20.70">
    <property type="entry name" value="Aldolase class I"/>
    <property type="match status" value="1"/>
</dbReference>
<evidence type="ECO:0000256" key="1">
    <source>
        <dbReference type="ARBA" id="ARBA00004761"/>
    </source>
</evidence>
<dbReference type="EMBL" id="JAVDTT010000002">
    <property type="protein sequence ID" value="MDR6842155.1"/>
    <property type="molecule type" value="Genomic_DNA"/>
</dbReference>
<keyword evidence="4 6" id="KW-0456">Lyase</keyword>
<evidence type="ECO:0000313" key="7">
    <source>
        <dbReference type="Proteomes" id="UP001254759"/>
    </source>
</evidence>
<dbReference type="GO" id="GO:0008674">
    <property type="term" value="F:2-dehydro-3-deoxy-6-phosphogalactonate aldolase activity"/>
    <property type="evidence" value="ECO:0007669"/>
    <property type="project" value="UniProtKB-EC"/>
</dbReference>
<dbReference type="PROSITE" id="PS00160">
    <property type="entry name" value="ALDOLASE_KDPG_KHG_2"/>
    <property type="match status" value="1"/>
</dbReference>
<evidence type="ECO:0000313" key="6">
    <source>
        <dbReference type="EMBL" id="MDR6842155.1"/>
    </source>
</evidence>
<dbReference type="InterPro" id="IPR031338">
    <property type="entry name" value="KDPG/KHG_AS_2"/>
</dbReference>
<dbReference type="InterPro" id="IPR013785">
    <property type="entry name" value="Aldolase_TIM"/>
</dbReference>
<dbReference type="NCBIfam" id="NF006600">
    <property type="entry name" value="PRK09140.1"/>
    <property type="match status" value="1"/>
</dbReference>
<evidence type="ECO:0000256" key="5">
    <source>
        <dbReference type="ARBA" id="ARBA00023277"/>
    </source>
</evidence>
<organism evidence="6 7">
    <name type="scientific">Pseudoxanthomonas sacheonensis</name>
    <dbReference type="NCBI Taxonomy" id="443615"/>
    <lineage>
        <taxon>Bacteria</taxon>
        <taxon>Pseudomonadati</taxon>
        <taxon>Pseudomonadota</taxon>
        <taxon>Gammaproteobacteria</taxon>
        <taxon>Lysobacterales</taxon>
        <taxon>Lysobacteraceae</taxon>
        <taxon>Pseudoxanthomonas</taxon>
    </lineage>
</organism>
<dbReference type="InterPro" id="IPR000887">
    <property type="entry name" value="Aldlse_KDPG_KHG"/>
</dbReference>
<comment type="caution">
    <text evidence="6">The sequence shown here is derived from an EMBL/GenBank/DDBJ whole genome shotgun (WGS) entry which is preliminary data.</text>
</comment>
<keyword evidence="7" id="KW-1185">Reference proteome</keyword>
<dbReference type="CDD" id="cd00452">
    <property type="entry name" value="KDPG_aldolase"/>
    <property type="match status" value="1"/>
</dbReference>